<proteinExistence type="predicted"/>
<keyword evidence="3" id="KW-1185">Reference proteome</keyword>
<dbReference type="SUPFAM" id="SSF49464">
    <property type="entry name" value="Carboxypeptidase regulatory domain-like"/>
    <property type="match status" value="1"/>
</dbReference>
<evidence type="ECO:0000313" key="3">
    <source>
        <dbReference type="Proteomes" id="UP001500141"/>
    </source>
</evidence>
<evidence type="ECO:0000256" key="1">
    <source>
        <dbReference type="SAM" id="SignalP"/>
    </source>
</evidence>
<dbReference type="RefSeq" id="WP_264542228.1">
    <property type="nucleotide sequence ID" value="NZ_BAABIP010000017.1"/>
</dbReference>
<dbReference type="Proteomes" id="UP001500141">
    <property type="component" value="Unassembled WGS sequence"/>
</dbReference>
<sequence length="387" mass="45148">MKNILSFVLFFLSVSAFSQNLEFVVIVKDIETGLPIEEVTITSKKNNQGFLTNKDGEAFINLSKASDLQFEHSLYKTYTVKFTELNKKVNEVYLESNAKRLDEIILTSEHPQDILKKLVKNSLEKISIPANLKVYLREFYKKNDQIVFFNDGLINFQIFGTSKNIKTDILVEQNRAIGLLEIDIKNELLGYDLNDIIQNYYQFSYLGEVLESGAKRRYDFQVMSYSSNEDYLVINITPLEEADGVLSNYKIVYDRNKMIIMETGSMVAESRLGELRQSFLKSSKIYKLEYKNTFKTDGNLYYLANSKEVIAFEKKYKKTSSRVEVNNHMVTTNYDKKLFKYNEHNVFKDKSLISKKTKYYNNYWDVESGFISTKEEKEVIERLGNLQ</sequence>
<reference evidence="3" key="1">
    <citation type="journal article" date="2019" name="Int. J. Syst. Evol. Microbiol.">
        <title>The Global Catalogue of Microorganisms (GCM) 10K type strain sequencing project: providing services to taxonomists for standard genome sequencing and annotation.</title>
        <authorList>
            <consortium name="The Broad Institute Genomics Platform"/>
            <consortium name="The Broad Institute Genome Sequencing Center for Infectious Disease"/>
            <person name="Wu L."/>
            <person name="Ma J."/>
        </authorList>
    </citation>
    <scope>NUCLEOTIDE SEQUENCE [LARGE SCALE GENOMIC DNA]</scope>
    <source>
        <strain evidence="3">JCM 18198</strain>
    </source>
</reference>
<dbReference type="InterPro" id="IPR008969">
    <property type="entry name" value="CarboxyPept-like_regulatory"/>
</dbReference>
<evidence type="ECO:0000313" key="2">
    <source>
        <dbReference type="EMBL" id="GAA4769453.1"/>
    </source>
</evidence>
<keyword evidence="1" id="KW-0732">Signal</keyword>
<name>A0ABP8ZY99_9FLAO</name>
<dbReference type="EMBL" id="BAABIP010000017">
    <property type="protein sequence ID" value="GAA4769453.1"/>
    <property type="molecule type" value="Genomic_DNA"/>
</dbReference>
<organism evidence="2 3">
    <name type="scientific">Flavobacterium hankyongi</name>
    <dbReference type="NCBI Taxonomy" id="1176532"/>
    <lineage>
        <taxon>Bacteria</taxon>
        <taxon>Pseudomonadati</taxon>
        <taxon>Bacteroidota</taxon>
        <taxon>Flavobacteriia</taxon>
        <taxon>Flavobacteriales</taxon>
        <taxon>Flavobacteriaceae</taxon>
        <taxon>Flavobacterium</taxon>
    </lineage>
</organism>
<gene>
    <name evidence="2" type="ORF">GCM10023230_19310</name>
</gene>
<protein>
    <recommendedName>
        <fullName evidence="4">Carboxypeptidase-like regulatory domain-containing protein</fullName>
    </recommendedName>
</protein>
<feature type="chain" id="PRO_5047323791" description="Carboxypeptidase-like regulatory domain-containing protein" evidence="1">
    <location>
        <begin position="19"/>
        <end position="387"/>
    </location>
</feature>
<comment type="caution">
    <text evidence="2">The sequence shown here is derived from an EMBL/GenBank/DDBJ whole genome shotgun (WGS) entry which is preliminary data.</text>
</comment>
<feature type="signal peptide" evidence="1">
    <location>
        <begin position="1"/>
        <end position="18"/>
    </location>
</feature>
<accession>A0ABP8ZY99</accession>
<evidence type="ECO:0008006" key="4">
    <source>
        <dbReference type="Google" id="ProtNLM"/>
    </source>
</evidence>